<protein>
    <submittedName>
        <fullName evidence="1">Uncharacterized protein</fullName>
    </submittedName>
</protein>
<proteinExistence type="predicted"/>
<accession>A0A7Z7NMA6</accession>
<dbReference type="Proteomes" id="UP000257139">
    <property type="component" value="Chromosome CBM2594_a"/>
</dbReference>
<dbReference type="EMBL" id="OGUU01000012">
    <property type="protein sequence ID" value="SPC19078.1"/>
    <property type="molecule type" value="Genomic_DNA"/>
</dbReference>
<dbReference type="AlphaFoldDB" id="A0A7Z7NMA6"/>
<evidence type="ECO:0000313" key="1">
    <source>
        <dbReference type="EMBL" id="SPC19078.1"/>
    </source>
</evidence>
<comment type="caution">
    <text evidence="1">The sequence shown here is derived from an EMBL/GenBank/DDBJ whole genome shotgun (WGS) entry which is preliminary data.</text>
</comment>
<organism evidence="1">
    <name type="scientific">Cupriavidus taiwanensis</name>
    <dbReference type="NCBI Taxonomy" id="164546"/>
    <lineage>
        <taxon>Bacteria</taxon>
        <taxon>Pseudomonadati</taxon>
        <taxon>Pseudomonadota</taxon>
        <taxon>Betaproteobacteria</taxon>
        <taxon>Burkholderiales</taxon>
        <taxon>Burkholderiaceae</taxon>
        <taxon>Cupriavidus</taxon>
    </lineage>
</organism>
<name>A0A7Z7NMA6_9BURK</name>
<sequence>MISFPLALTHVAACRLTRRRIGVRRCRGNRTAVRCSCTTSLPPGFKAREIHDLIVASELRFVSFSELEGMRRLVHGAEHTPRSVATSDSRGVSSIAFC</sequence>
<reference evidence="1" key="1">
    <citation type="submission" date="2018-01" db="EMBL/GenBank/DDBJ databases">
        <authorList>
            <person name="Clerissi C."/>
        </authorList>
    </citation>
    <scope>NUCLEOTIDE SEQUENCE [LARGE SCALE GENOMIC DNA]</scope>
    <source>
        <strain evidence="1">Cupriavidus taiwanensis STM 6021</strain>
    </source>
</reference>
<gene>
    <name evidence="1" type="ORF">CBM2594_A80517</name>
</gene>